<accession>A0A452ZH50</accession>
<protein>
    <recommendedName>
        <fullName evidence="1">TTF-type domain-containing protein</fullName>
    </recommendedName>
</protein>
<dbReference type="InterPro" id="IPR012337">
    <property type="entry name" value="RNaseH-like_sf"/>
</dbReference>
<dbReference type="SUPFAM" id="SSF53098">
    <property type="entry name" value="Ribonuclease H-like"/>
    <property type="match status" value="1"/>
</dbReference>
<name>A0A452ZH50_AEGTS</name>
<dbReference type="InterPro" id="IPR006580">
    <property type="entry name" value="Znf_TTF"/>
</dbReference>
<evidence type="ECO:0000259" key="1">
    <source>
        <dbReference type="SMART" id="SM00597"/>
    </source>
</evidence>
<organism evidence="2 3">
    <name type="scientific">Aegilops tauschii subsp. strangulata</name>
    <name type="common">Goatgrass</name>
    <dbReference type="NCBI Taxonomy" id="200361"/>
    <lineage>
        <taxon>Eukaryota</taxon>
        <taxon>Viridiplantae</taxon>
        <taxon>Streptophyta</taxon>
        <taxon>Embryophyta</taxon>
        <taxon>Tracheophyta</taxon>
        <taxon>Spermatophyta</taxon>
        <taxon>Magnoliopsida</taxon>
        <taxon>Liliopsida</taxon>
        <taxon>Poales</taxon>
        <taxon>Poaceae</taxon>
        <taxon>BOP clade</taxon>
        <taxon>Pooideae</taxon>
        <taxon>Triticodae</taxon>
        <taxon>Triticeae</taxon>
        <taxon>Triticinae</taxon>
        <taxon>Aegilops</taxon>
    </lineage>
</organism>
<dbReference type="PANTHER" id="PTHR45749">
    <property type="match status" value="1"/>
</dbReference>
<reference evidence="3" key="1">
    <citation type="journal article" date="2014" name="Science">
        <title>Ancient hybridizations among the ancestral genomes of bread wheat.</title>
        <authorList>
            <consortium name="International Wheat Genome Sequencing Consortium,"/>
            <person name="Marcussen T."/>
            <person name="Sandve S.R."/>
            <person name="Heier L."/>
            <person name="Spannagl M."/>
            <person name="Pfeifer M."/>
            <person name="Jakobsen K.S."/>
            <person name="Wulff B.B."/>
            <person name="Steuernagel B."/>
            <person name="Mayer K.F."/>
            <person name="Olsen O.A."/>
        </authorList>
    </citation>
    <scope>NUCLEOTIDE SEQUENCE [LARGE SCALE GENOMIC DNA]</scope>
    <source>
        <strain evidence="3">cv. AL8/78</strain>
    </source>
</reference>
<dbReference type="Pfam" id="PF14291">
    <property type="entry name" value="DUF4371"/>
    <property type="match status" value="1"/>
</dbReference>
<feature type="domain" description="TTF-type" evidence="1">
    <location>
        <begin position="71"/>
        <end position="156"/>
    </location>
</feature>
<proteinExistence type="predicted"/>
<reference evidence="3" key="2">
    <citation type="journal article" date="2017" name="Nat. Plants">
        <title>The Aegilops tauschii genome reveals multiple impacts of transposons.</title>
        <authorList>
            <person name="Zhao G."/>
            <person name="Zou C."/>
            <person name="Li K."/>
            <person name="Wang K."/>
            <person name="Li T."/>
            <person name="Gao L."/>
            <person name="Zhang X."/>
            <person name="Wang H."/>
            <person name="Yang Z."/>
            <person name="Liu X."/>
            <person name="Jiang W."/>
            <person name="Mao L."/>
            <person name="Kong X."/>
            <person name="Jiao Y."/>
            <person name="Jia J."/>
        </authorList>
    </citation>
    <scope>NUCLEOTIDE SEQUENCE [LARGE SCALE GENOMIC DNA]</scope>
    <source>
        <strain evidence="3">cv. AL8/78</strain>
    </source>
</reference>
<dbReference type="Proteomes" id="UP000015105">
    <property type="component" value="Chromosome 1D"/>
</dbReference>
<reference evidence="2" key="5">
    <citation type="journal article" date="2021" name="G3 (Bethesda)">
        <title>Aegilops tauschii genome assembly Aet v5.0 features greater sequence contiguity and improved annotation.</title>
        <authorList>
            <person name="Wang L."/>
            <person name="Zhu T."/>
            <person name="Rodriguez J.C."/>
            <person name="Deal K.R."/>
            <person name="Dubcovsky J."/>
            <person name="McGuire P.E."/>
            <person name="Lux T."/>
            <person name="Spannagl M."/>
            <person name="Mayer K.F.X."/>
            <person name="Baldrich P."/>
            <person name="Meyers B.C."/>
            <person name="Huo N."/>
            <person name="Gu Y.Q."/>
            <person name="Zhou H."/>
            <person name="Devos K.M."/>
            <person name="Bennetzen J.L."/>
            <person name="Unver T."/>
            <person name="Budak H."/>
            <person name="Gulick P.J."/>
            <person name="Galiba G."/>
            <person name="Kalapos B."/>
            <person name="Nelson D.R."/>
            <person name="Li P."/>
            <person name="You F.M."/>
            <person name="Luo M.C."/>
            <person name="Dvorak J."/>
        </authorList>
    </citation>
    <scope>NUCLEOTIDE SEQUENCE [LARGE SCALE GENOMIC DNA]</scope>
    <source>
        <strain evidence="2">cv. AL8/78</strain>
    </source>
</reference>
<reference evidence="2" key="4">
    <citation type="submission" date="2019-03" db="UniProtKB">
        <authorList>
            <consortium name="EnsemblPlants"/>
        </authorList>
    </citation>
    <scope>IDENTIFICATION</scope>
</reference>
<evidence type="ECO:0000313" key="3">
    <source>
        <dbReference type="Proteomes" id="UP000015105"/>
    </source>
</evidence>
<sequence>MDVEEDNIDVNLNSSPREDFDDSFWSDIFDPRNWDSLNSKQIDILAQKGPKADKLVKGPKDRYRKRFTSVFYTRILSNGEYFDRDWLVYSEQLDRVFCFGCKLFTKGHRKGQLANEGCNDWSHMTNRLKDHETSVDHVLSMTNWYELRSRLEKHQTIDKAAQRQLEKEKDHWRKVLFRIVCIVKFLAKHNLAFCGTNGKLYEDSNGNFLGLVEMLAEFDPVIQEHVRRITNEETHAHYLDHKIQNELLHLLASAIRSEIIKKIKSSKYFSVILDCTSDASHQEQMSLIIRYVDSSSSQVCIEEPFLGFLDVNDTTGQGLFDVLEKELKLLDLDINDVRGQGYDNGSNMKGTHQGLQRKLLDVNPRAFYSACGCHSLNLTLCDMAKTCGRAKDFFGIIQRIYTKFSNSTKKWHILKENVSGLTLKSVSAMRWESRVESVKAIRFQCSDIREALL</sequence>
<reference evidence="2" key="3">
    <citation type="journal article" date="2017" name="Nature">
        <title>Genome sequence of the progenitor of the wheat D genome Aegilops tauschii.</title>
        <authorList>
            <person name="Luo M.C."/>
            <person name="Gu Y.Q."/>
            <person name="Puiu D."/>
            <person name="Wang H."/>
            <person name="Twardziok S.O."/>
            <person name="Deal K.R."/>
            <person name="Huo N."/>
            <person name="Zhu T."/>
            <person name="Wang L."/>
            <person name="Wang Y."/>
            <person name="McGuire P.E."/>
            <person name="Liu S."/>
            <person name="Long H."/>
            <person name="Ramasamy R.K."/>
            <person name="Rodriguez J.C."/>
            <person name="Van S.L."/>
            <person name="Yuan L."/>
            <person name="Wang Z."/>
            <person name="Xia Z."/>
            <person name="Xiao L."/>
            <person name="Anderson O.D."/>
            <person name="Ouyang S."/>
            <person name="Liang Y."/>
            <person name="Zimin A.V."/>
            <person name="Pertea G."/>
            <person name="Qi P."/>
            <person name="Bennetzen J.L."/>
            <person name="Dai X."/>
            <person name="Dawson M.W."/>
            <person name="Muller H.G."/>
            <person name="Kugler K."/>
            <person name="Rivarola-Duarte L."/>
            <person name="Spannagl M."/>
            <person name="Mayer K.F.X."/>
            <person name="Lu F.H."/>
            <person name="Bevan M.W."/>
            <person name="Leroy P."/>
            <person name="Li P."/>
            <person name="You F.M."/>
            <person name="Sun Q."/>
            <person name="Liu Z."/>
            <person name="Lyons E."/>
            <person name="Wicker T."/>
            <person name="Salzberg S.L."/>
            <person name="Devos K.M."/>
            <person name="Dvorak J."/>
        </authorList>
    </citation>
    <scope>NUCLEOTIDE SEQUENCE [LARGE SCALE GENOMIC DNA]</scope>
    <source>
        <strain evidence="2">cv. AL8/78</strain>
    </source>
</reference>
<dbReference type="EnsemblPlants" id="AET1Gv20775200.1">
    <property type="protein sequence ID" value="AET1Gv20775200.1"/>
    <property type="gene ID" value="AET1Gv20775200"/>
</dbReference>
<dbReference type="STRING" id="200361.A0A452ZH50"/>
<dbReference type="SMART" id="SM00597">
    <property type="entry name" value="ZnF_TTF"/>
    <property type="match status" value="1"/>
</dbReference>
<keyword evidence="3" id="KW-1185">Reference proteome</keyword>
<dbReference type="Gramene" id="AET1Gv20775200.1">
    <property type="protein sequence ID" value="AET1Gv20775200.1"/>
    <property type="gene ID" value="AET1Gv20775200"/>
</dbReference>
<dbReference type="InterPro" id="IPR025398">
    <property type="entry name" value="DUF4371"/>
</dbReference>
<dbReference type="AlphaFoldDB" id="A0A452ZH50"/>
<evidence type="ECO:0000313" key="2">
    <source>
        <dbReference type="EnsemblPlants" id="AET1Gv20775200.1"/>
    </source>
</evidence>
<dbReference type="PANTHER" id="PTHR45749:SF27">
    <property type="entry name" value="TTF-TYPE DOMAIN-CONTAINING PROTEIN"/>
    <property type="match status" value="1"/>
</dbReference>